<evidence type="ECO:0000313" key="3">
    <source>
        <dbReference type="Proteomes" id="UP000198688"/>
    </source>
</evidence>
<feature type="chain" id="PRO_5038748435" description="SnoaL-like domain-containing protein" evidence="1">
    <location>
        <begin position="27"/>
        <end position="152"/>
    </location>
</feature>
<sequence length="152" mass="16795">MSRGPLVGTMLVIALTVAGTPPAATAPAPPGHHAELVVEMLRRRTVAFTSGDEAGWLTDVDPRHPETISYERSRFRQLRQTGPSFFRLFPAGEHTDRAHADRAHADREVYVRQVVGWPGRAKTALNTHTWCLTFRDGRVMITAVRAYLGPGV</sequence>
<reference evidence="2 3" key="1">
    <citation type="submission" date="2016-10" db="EMBL/GenBank/DDBJ databases">
        <authorList>
            <person name="de Groot N.N."/>
        </authorList>
    </citation>
    <scope>NUCLEOTIDE SEQUENCE [LARGE SCALE GENOMIC DNA]</scope>
    <source>
        <strain evidence="2 3">DSM 43941</strain>
    </source>
</reference>
<proteinExistence type="predicted"/>
<organism evidence="2 3">
    <name type="scientific">Actinoplanes derwentensis</name>
    <dbReference type="NCBI Taxonomy" id="113562"/>
    <lineage>
        <taxon>Bacteria</taxon>
        <taxon>Bacillati</taxon>
        <taxon>Actinomycetota</taxon>
        <taxon>Actinomycetes</taxon>
        <taxon>Micromonosporales</taxon>
        <taxon>Micromonosporaceae</taxon>
        <taxon>Actinoplanes</taxon>
    </lineage>
</organism>
<evidence type="ECO:0000256" key="1">
    <source>
        <dbReference type="SAM" id="SignalP"/>
    </source>
</evidence>
<dbReference type="AlphaFoldDB" id="A0A1H2B0N0"/>
<keyword evidence="3" id="KW-1185">Reference proteome</keyword>
<evidence type="ECO:0000313" key="2">
    <source>
        <dbReference type="EMBL" id="SDT51714.1"/>
    </source>
</evidence>
<dbReference type="EMBL" id="LT629758">
    <property type="protein sequence ID" value="SDT51714.1"/>
    <property type="molecule type" value="Genomic_DNA"/>
</dbReference>
<accession>A0A1H2B0N0</accession>
<dbReference type="OrthoDB" id="3495734at2"/>
<keyword evidence="1" id="KW-0732">Signal</keyword>
<gene>
    <name evidence="2" type="ORF">SAMN04489716_4243</name>
</gene>
<name>A0A1H2B0N0_9ACTN</name>
<feature type="signal peptide" evidence="1">
    <location>
        <begin position="1"/>
        <end position="26"/>
    </location>
</feature>
<protein>
    <recommendedName>
        <fullName evidence="4">SnoaL-like domain-containing protein</fullName>
    </recommendedName>
</protein>
<dbReference type="RefSeq" id="WP_092546222.1">
    <property type="nucleotide sequence ID" value="NZ_BOMJ01000046.1"/>
</dbReference>
<dbReference type="STRING" id="113562.SAMN04489716_4243"/>
<evidence type="ECO:0008006" key="4">
    <source>
        <dbReference type="Google" id="ProtNLM"/>
    </source>
</evidence>
<dbReference type="Proteomes" id="UP000198688">
    <property type="component" value="Chromosome I"/>
</dbReference>